<proteinExistence type="predicted"/>
<organism evidence="1 2">
    <name type="scientific">Nocardia gamkensis</name>
    <dbReference type="NCBI Taxonomy" id="352869"/>
    <lineage>
        <taxon>Bacteria</taxon>
        <taxon>Bacillati</taxon>
        <taxon>Actinomycetota</taxon>
        <taxon>Actinomycetes</taxon>
        <taxon>Mycobacteriales</taxon>
        <taxon>Nocardiaceae</taxon>
        <taxon>Nocardia</taxon>
    </lineage>
</organism>
<name>A0A7X6R4L7_9NOCA</name>
<sequence>MGDDEQMGFDIEFDNKTQEFLDWVSPERMESGVRAFLAETIPGIADYTDAWWMPPLTMRILEATKEFFGDRAGFLEPKNRDAADQFIRFYGECFVRRAGMSWTNRPEWSSAPLYHDFSPAVHDGNGDELRSIFAMTDYLFGEDDGPDMADYVITSATRDIRKSRSGA</sequence>
<evidence type="ECO:0000313" key="2">
    <source>
        <dbReference type="Proteomes" id="UP000540698"/>
    </source>
</evidence>
<dbReference type="EMBL" id="JAAXOS010000009">
    <property type="protein sequence ID" value="NKY28451.1"/>
    <property type="molecule type" value="Genomic_DNA"/>
</dbReference>
<evidence type="ECO:0000313" key="1">
    <source>
        <dbReference type="EMBL" id="NKY28451.1"/>
    </source>
</evidence>
<comment type="caution">
    <text evidence="1">The sequence shown here is derived from an EMBL/GenBank/DDBJ whole genome shotgun (WGS) entry which is preliminary data.</text>
</comment>
<dbReference type="Proteomes" id="UP000540698">
    <property type="component" value="Unassembled WGS sequence"/>
</dbReference>
<dbReference type="AlphaFoldDB" id="A0A7X6R4L7"/>
<dbReference type="RefSeq" id="WP_062973494.1">
    <property type="nucleotide sequence ID" value="NZ_JAAXOS010000009.1"/>
</dbReference>
<keyword evidence="2" id="KW-1185">Reference proteome</keyword>
<protein>
    <submittedName>
        <fullName evidence="1">Uncharacterized protein</fullName>
    </submittedName>
</protein>
<gene>
    <name evidence="1" type="ORF">HGB38_19805</name>
</gene>
<reference evidence="1 2" key="1">
    <citation type="submission" date="2020-04" db="EMBL/GenBank/DDBJ databases">
        <title>MicrobeNet Type strains.</title>
        <authorList>
            <person name="Nicholson A.C."/>
        </authorList>
    </citation>
    <scope>NUCLEOTIDE SEQUENCE [LARGE SCALE GENOMIC DNA]</scope>
    <source>
        <strain evidence="1 2">DSM 44956</strain>
    </source>
</reference>
<accession>A0A7X6R4L7</accession>